<evidence type="ECO:0000313" key="2">
    <source>
        <dbReference type="EMBL" id="CAI8029916.1"/>
    </source>
</evidence>
<dbReference type="EMBL" id="CASHTH010002445">
    <property type="protein sequence ID" value="CAI8029916.1"/>
    <property type="molecule type" value="Genomic_DNA"/>
</dbReference>
<proteinExistence type="predicted"/>
<protein>
    <recommendedName>
        <fullName evidence="4">Band 7 domain-containing protein</fullName>
    </recommendedName>
</protein>
<evidence type="ECO:0000256" key="1">
    <source>
        <dbReference type="SAM" id="Coils"/>
    </source>
</evidence>
<keyword evidence="3" id="KW-1185">Reference proteome</keyword>
<dbReference type="Proteomes" id="UP001174909">
    <property type="component" value="Unassembled WGS sequence"/>
</dbReference>
<dbReference type="AlphaFoldDB" id="A0AA35SJS9"/>
<keyword evidence="1" id="KW-0175">Coiled coil</keyword>
<sequence>MGYHTIKEGEQALVFSSGGSGTLVVGPRRVYVLRGEIEFLPRYVADQNQYLEVKYRDGRKENEPGPKELFHNRLEIESVRVRDSIKLDANHLLVVYKQEEGHIERRVVEGPTVFIPSAHEWLHEFTWHGSHPNDPSRFTPKGNIFQQLCRVPSQFYYNVRDVRTKNDTLITVKLMLFYELVDVNTMLNLTHDPIADMINAVSSDIVSLASQRTYEVFLQDTAYLGALESYPQLTSRAERIGYRISKVVYRGYQAPQRLQATHDEAIQSRVHLKLMSESEEQTQALEEFKLRREKERIKLKHEMEQKLQDHTQEMQKLTQDWVLEEERLVYQSALKLEAEELEAKLEVEKKEHQLKAAHLESLRELGVDMTRYLVARQPQFGPEKEVIVGAPTSTIPSNHSSTI</sequence>
<accession>A0AA35SJS9</accession>
<comment type="caution">
    <text evidence="2">The sequence shown here is derived from an EMBL/GenBank/DDBJ whole genome shotgun (WGS) entry which is preliminary data.</text>
</comment>
<evidence type="ECO:0000313" key="3">
    <source>
        <dbReference type="Proteomes" id="UP001174909"/>
    </source>
</evidence>
<reference evidence="2" key="1">
    <citation type="submission" date="2023-03" db="EMBL/GenBank/DDBJ databases">
        <authorList>
            <person name="Steffen K."/>
            <person name="Cardenas P."/>
        </authorList>
    </citation>
    <scope>NUCLEOTIDE SEQUENCE</scope>
</reference>
<gene>
    <name evidence="2" type="ORF">GBAR_LOCUS16979</name>
</gene>
<evidence type="ECO:0008006" key="4">
    <source>
        <dbReference type="Google" id="ProtNLM"/>
    </source>
</evidence>
<feature type="coiled-coil region" evidence="1">
    <location>
        <begin position="285"/>
        <end position="362"/>
    </location>
</feature>
<name>A0AA35SJS9_GEOBA</name>
<organism evidence="2 3">
    <name type="scientific">Geodia barretti</name>
    <name type="common">Barrett's horny sponge</name>
    <dbReference type="NCBI Taxonomy" id="519541"/>
    <lineage>
        <taxon>Eukaryota</taxon>
        <taxon>Metazoa</taxon>
        <taxon>Porifera</taxon>
        <taxon>Demospongiae</taxon>
        <taxon>Heteroscleromorpha</taxon>
        <taxon>Tetractinellida</taxon>
        <taxon>Astrophorina</taxon>
        <taxon>Geodiidae</taxon>
        <taxon>Geodia</taxon>
    </lineage>
</organism>